<dbReference type="PANTHER" id="PTHR10039">
    <property type="entry name" value="AMELOGENIN"/>
    <property type="match status" value="1"/>
</dbReference>
<evidence type="ECO:0000259" key="2">
    <source>
        <dbReference type="Pfam" id="PF24883"/>
    </source>
</evidence>
<evidence type="ECO:0000256" key="1">
    <source>
        <dbReference type="ARBA" id="ARBA00022737"/>
    </source>
</evidence>
<evidence type="ECO:0000259" key="3">
    <source>
        <dbReference type="Pfam" id="PF25053"/>
    </source>
</evidence>
<evidence type="ECO:0000313" key="5">
    <source>
        <dbReference type="Proteomes" id="UP000326950"/>
    </source>
</evidence>
<keyword evidence="5" id="KW-1185">Reference proteome</keyword>
<sequence length="670" mass="76556">MIRDPVPALRLCGNVLQLLDLSYQLLDPTAELDQSVDSLPVEYTNFNQTYHTLQQLRYSLAIRLTIGRSIDGSISYGDEGLQSLAQSCQGICAQLLVATSQLEHDYSSSNAFTSFQGALRAVWDKKQIEALEEGLVACRREAIRVLRIIFRDTQSSVSQEIQSLKEQNRQIDLSPTRWLMDILEALSDIEYQATEVYIGDEVPGMTNTIKPDHLQCMARKMPPVIQKASKVAFVQMFLRTLYFGTIKDRYARITKAHEKTFTWTFGELVDKTTYPSLSPAIVNWLRGQNGSIYWVSGKPASGKSTFMKYLPGHPQALESLQTWAGSEKLVIASHFFWGAGTNMQNSKHGLLQSLLYGIFTHSPDLIPIACQQRWEAIMRNEHGDSPWCEEELLETFRTLISQTVFPTKFCFFIDGLDECTGDHSELMALLNSLIQANVIMCLSSRPWKVFEDAYGESTDRKLYLDEHNRDDIHNYVQCELEQHSAWGLLVEIDSRTSGIIDEIADRAQGVFLWAVLVVRSFGGWLANGDTLFFLQKKLRRIPITLELLLWSIIESIDPIYTSYSRQIFNVALTAPEPLPVMPYASLERKLEDDDNALPQKNKPLTYRDILLRARQLDRQLNSICKGLLVVYHRPKEEDALRYRVDFLHRTVREFFSTNDILQARNSVRPN</sequence>
<feature type="domain" description="Nephrocystin 3-like N-terminal" evidence="2">
    <location>
        <begin position="279"/>
        <end position="445"/>
    </location>
</feature>
<evidence type="ECO:0008006" key="6">
    <source>
        <dbReference type="Google" id="ProtNLM"/>
    </source>
</evidence>
<dbReference type="Pfam" id="PF24883">
    <property type="entry name" value="NPHP3_N"/>
    <property type="match status" value="1"/>
</dbReference>
<evidence type="ECO:0000313" key="4">
    <source>
        <dbReference type="EMBL" id="KAE8161305.1"/>
    </source>
</evidence>
<dbReference type="SUPFAM" id="SSF52540">
    <property type="entry name" value="P-loop containing nucleoside triphosphate hydrolases"/>
    <property type="match status" value="1"/>
</dbReference>
<dbReference type="InterPro" id="IPR027417">
    <property type="entry name" value="P-loop_NTPase"/>
</dbReference>
<dbReference type="Gene3D" id="3.40.50.300">
    <property type="entry name" value="P-loop containing nucleotide triphosphate hydrolases"/>
    <property type="match status" value="1"/>
</dbReference>
<dbReference type="InterPro" id="IPR056693">
    <property type="entry name" value="DUF7791"/>
</dbReference>
<proteinExistence type="predicted"/>
<dbReference type="OrthoDB" id="443402at2759"/>
<feature type="domain" description="DUF7791" evidence="3">
    <location>
        <begin position="555"/>
        <end position="661"/>
    </location>
</feature>
<dbReference type="AlphaFoldDB" id="A0A5N6URQ2"/>
<dbReference type="PANTHER" id="PTHR10039:SF5">
    <property type="entry name" value="NACHT DOMAIN-CONTAINING PROTEIN"/>
    <property type="match status" value="1"/>
</dbReference>
<dbReference type="InterPro" id="IPR056884">
    <property type="entry name" value="NPHP3-like_N"/>
</dbReference>
<reference evidence="4 5" key="1">
    <citation type="submission" date="2019-04" db="EMBL/GenBank/DDBJ databases">
        <title>Friends and foes A comparative genomics study of 23 Aspergillus species from section Flavi.</title>
        <authorList>
            <consortium name="DOE Joint Genome Institute"/>
            <person name="Kjaerbolling I."/>
            <person name="Vesth T."/>
            <person name="Frisvad J.C."/>
            <person name="Nybo J.L."/>
            <person name="Theobald S."/>
            <person name="Kildgaard S."/>
            <person name="Isbrandt T."/>
            <person name="Kuo A."/>
            <person name="Sato A."/>
            <person name="Lyhne E.K."/>
            <person name="Kogle M.E."/>
            <person name="Wiebenga A."/>
            <person name="Kun R.S."/>
            <person name="Lubbers R.J."/>
            <person name="Makela M.R."/>
            <person name="Barry K."/>
            <person name="Chovatia M."/>
            <person name="Clum A."/>
            <person name="Daum C."/>
            <person name="Haridas S."/>
            <person name="He G."/>
            <person name="LaButti K."/>
            <person name="Lipzen A."/>
            <person name="Mondo S."/>
            <person name="Riley R."/>
            <person name="Salamov A."/>
            <person name="Simmons B.A."/>
            <person name="Magnuson J.K."/>
            <person name="Henrissat B."/>
            <person name="Mortensen U.H."/>
            <person name="Larsen T.O."/>
            <person name="Devries R.P."/>
            <person name="Grigoriev I.V."/>
            <person name="Machida M."/>
            <person name="Baker S.E."/>
            <person name="Andersen M.R."/>
        </authorList>
    </citation>
    <scope>NUCLEOTIDE SEQUENCE [LARGE SCALE GENOMIC DNA]</scope>
    <source>
        <strain evidence="4 5">CBS 117626</strain>
    </source>
</reference>
<dbReference type="EMBL" id="ML738644">
    <property type="protein sequence ID" value="KAE8161305.1"/>
    <property type="molecule type" value="Genomic_DNA"/>
</dbReference>
<gene>
    <name evidence="4" type="ORF">BDV40DRAFT_268264</name>
</gene>
<dbReference type="Pfam" id="PF25053">
    <property type="entry name" value="DUF7791"/>
    <property type="match status" value="1"/>
</dbReference>
<organism evidence="4 5">
    <name type="scientific">Aspergillus tamarii</name>
    <dbReference type="NCBI Taxonomy" id="41984"/>
    <lineage>
        <taxon>Eukaryota</taxon>
        <taxon>Fungi</taxon>
        <taxon>Dikarya</taxon>
        <taxon>Ascomycota</taxon>
        <taxon>Pezizomycotina</taxon>
        <taxon>Eurotiomycetes</taxon>
        <taxon>Eurotiomycetidae</taxon>
        <taxon>Eurotiales</taxon>
        <taxon>Aspergillaceae</taxon>
        <taxon>Aspergillus</taxon>
        <taxon>Aspergillus subgen. Circumdati</taxon>
    </lineage>
</organism>
<name>A0A5N6URQ2_ASPTM</name>
<keyword evidence="1" id="KW-0677">Repeat</keyword>
<accession>A0A5N6URQ2</accession>
<dbReference type="Proteomes" id="UP000326950">
    <property type="component" value="Unassembled WGS sequence"/>
</dbReference>
<protein>
    <recommendedName>
        <fullName evidence="6">NACHT domain-containing protein</fullName>
    </recommendedName>
</protein>